<dbReference type="EMBL" id="CP032157">
    <property type="protein sequence ID" value="AXY75365.1"/>
    <property type="molecule type" value="Genomic_DNA"/>
</dbReference>
<dbReference type="OrthoDB" id="287565at2"/>
<dbReference type="SUPFAM" id="SSF55961">
    <property type="entry name" value="Bet v1-like"/>
    <property type="match status" value="1"/>
</dbReference>
<name>A0A3B7MUQ6_9BACT</name>
<evidence type="ECO:0000259" key="2">
    <source>
        <dbReference type="Pfam" id="PF08327"/>
    </source>
</evidence>
<organism evidence="3 4">
    <name type="scientific">Paraflavitalea soli</name>
    <dbReference type="NCBI Taxonomy" id="2315862"/>
    <lineage>
        <taxon>Bacteria</taxon>
        <taxon>Pseudomonadati</taxon>
        <taxon>Bacteroidota</taxon>
        <taxon>Chitinophagia</taxon>
        <taxon>Chitinophagales</taxon>
        <taxon>Chitinophagaceae</taxon>
        <taxon>Paraflavitalea</taxon>
    </lineage>
</organism>
<dbReference type="AlphaFoldDB" id="A0A3B7MUQ6"/>
<accession>A0A3B7MUQ6</accession>
<sequence>MKKHDFTTTLIVDQTPTQVFNAINNPLHWWPGKIKGSAAKLHDEFTYQYEDLHLSKQRVIEMIPDQKVVWLVTESAINYAEDKKEWTGTKISFEITQKDNKTQLRFTHFGLNPAIECFESCSMSWTQIIQQSLSSLITNGKGIKLVLA</sequence>
<dbReference type="InterPro" id="IPR023393">
    <property type="entry name" value="START-like_dom_sf"/>
</dbReference>
<dbReference type="CDD" id="cd07814">
    <property type="entry name" value="SRPBCC_CalC_Aha1-like"/>
    <property type="match status" value="1"/>
</dbReference>
<dbReference type="RefSeq" id="WP_119051246.1">
    <property type="nucleotide sequence ID" value="NZ_CP032157.1"/>
</dbReference>
<proteinExistence type="inferred from homology"/>
<dbReference type="KEGG" id="pseg:D3H65_15840"/>
<comment type="similarity">
    <text evidence="1">Belongs to the AHA1 family.</text>
</comment>
<protein>
    <submittedName>
        <fullName evidence="3">SRPBCC domain-containing protein</fullName>
    </submittedName>
</protein>
<reference evidence="3 4" key="1">
    <citation type="submission" date="2018-09" db="EMBL/GenBank/DDBJ databases">
        <title>Genome sequencing of strain 6GH32-13.</title>
        <authorList>
            <person name="Weon H.-Y."/>
            <person name="Heo J."/>
            <person name="Kwon S.-W."/>
        </authorList>
    </citation>
    <scope>NUCLEOTIDE SEQUENCE [LARGE SCALE GENOMIC DNA]</scope>
    <source>
        <strain evidence="3 4">5GH32-13</strain>
    </source>
</reference>
<evidence type="ECO:0000256" key="1">
    <source>
        <dbReference type="ARBA" id="ARBA00006817"/>
    </source>
</evidence>
<dbReference type="Pfam" id="PF08327">
    <property type="entry name" value="AHSA1"/>
    <property type="match status" value="1"/>
</dbReference>
<evidence type="ECO:0000313" key="4">
    <source>
        <dbReference type="Proteomes" id="UP000263900"/>
    </source>
</evidence>
<evidence type="ECO:0000313" key="3">
    <source>
        <dbReference type="EMBL" id="AXY75365.1"/>
    </source>
</evidence>
<dbReference type="InterPro" id="IPR013538">
    <property type="entry name" value="ASHA1/2-like_C"/>
</dbReference>
<gene>
    <name evidence="3" type="ORF">D3H65_15840</name>
</gene>
<keyword evidence="4" id="KW-1185">Reference proteome</keyword>
<dbReference type="Proteomes" id="UP000263900">
    <property type="component" value="Chromosome"/>
</dbReference>
<feature type="domain" description="Activator of Hsp90 ATPase homologue 1/2-like C-terminal" evidence="2">
    <location>
        <begin position="15"/>
        <end position="135"/>
    </location>
</feature>
<dbReference type="Gene3D" id="3.30.530.20">
    <property type="match status" value="1"/>
</dbReference>